<evidence type="ECO:0000313" key="2">
    <source>
        <dbReference type="EMBL" id="RHE41958.1"/>
    </source>
</evidence>
<dbReference type="AlphaFoldDB" id="A0A414JBN1"/>
<feature type="domain" description="Polysaccharide pyruvyl transferase" evidence="1">
    <location>
        <begin position="20"/>
        <end position="345"/>
    </location>
</feature>
<gene>
    <name evidence="2" type="ORF">DW740_01240</name>
</gene>
<comment type="caution">
    <text evidence="2">The sequence shown here is derived from an EMBL/GenBank/DDBJ whole genome shotgun (WGS) entry which is preliminary data.</text>
</comment>
<protein>
    <submittedName>
        <fullName evidence="2">Polysaccharide pyruvyl transferase family protein</fullName>
    </submittedName>
</protein>
<dbReference type="Proteomes" id="UP000283745">
    <property type="component" value="Unassembled WGS sequence"/>
</dbReference>
<proteinExistence type="predicted"/>
<reference evidence="2 3" key="1">
    <citation type="submission" date="2018-08" db="EMBL/GenBank/DDBJ databases">
        <title>A genome reference for cultivated species of the human gut microbiota.</title>
        <authorList>
            <person name="Zou Y."/>
            <person name="Xue W."/>
            <person name="Luo G."/>
        </authorList>
    </citation>
    <scope>NUCLEOTIDE SEQUENCE [LARGE SCALE GENOMIC DNA]</scope>
    <source>
        <strain evidence="2 3">AM28-23</strain>
    </source>
</reference>
<evidence type="ECO:0000259" key="1">
    <source>
        <dbReference type="Pfam" id="PF04230"/>
    </source>
</evidence>
<organism evidence="2 3">
    <name type="scientific">Blautia obeum</name>
    <dbReference type="NCBI Taxonomy" id="40520"/>
    <lineage>
        <taxon>Bacteria</taxon>
        <taxon>Bacillati</taxon>
        <taxon>Bacillota</taxon>
        <taxon>Clostridia</taxon>
        <taxon>Lachnospirales</taxon>
        <taxon>Lachnospiraceae</taxon>
        <taxon>Blautia</taxon>
    </lineage>
</organism>
<keyword evidence="2" id="KW-0808">Transferase</keyword>
<name>A0A414JBN1_9FIRM</name>
<dbReference type="InterPro" id="IPR007345">
    <property type="entry name" value="Polysacch_pyruvyl_Trfase"/>
</dbReference>
<dbReference type="PANTHER" id="PTHR36836">
    <property type="entry name" value="COLANIC ACID BIOSYNTHESIS PROTEIN WCAK"/>
    <property type="match status" value="1"/>
</dbReference>
<dbReference type="EMBL" id="QSKF01000001">
    <property type="protein sequence ID" value="RHE41958.1"/>
    <property type="molecule type" value="Genomic_DNA"/>
</dbReference>
<evidence type="ECO:0000313" key="3">
    <source>
        <dbReference type="Proteomes" id="UP000283745"/>
    </source>
</evidence>
<sequence length="411" mass="47855">MRRRKMSFDTFLIVGGNFNNKGAEAMMYIAICEIRRRFPQAEIYTLVGNAKLEEKKHSNLRTVFIEDNVEVRRYLARDFRLEKIKSFLKYCILNMVTGDLKKIEKIYNQILTSKTAIVDISGYGLASNWPIAANMNYINLIRYAKKHNTTVYLFPQSFGPFEYNNSKVAIEKYIKEYLPYCKTIFAREKEGADLLQNKYGLSNVRVSTDLVLENKNLDFSLVFSHRPSLIYPKATGKFNIAVLPNYKLLENKTEKEVISFFVKAIEGINVRYKIYLVSHAHEDLELCRKIKSCFEDSERVELVEQELNCLEYSAFVTQMNFAIASRYHSIVHAYKNDVPCIVLGWATKYVELLALFEQNNYMLDIRKGVGEEKLVSAIKEMEERYLLESQKISSIRKVVQGQNCFDILMEE</sequence>
<dbReference type="PANTHER" id="PTHR36836:SF1">
    <property type="entry name" value="COLANIC ACID BIOSYNTHESIS PROTEIN WCAK"/>
    <property type="match status" value="1"/>
</dbReference>
<accession>A0A414JBN1</accession>
<dbReference type="GO" id="GO:0016740">
    <property type="term" value="F:transferase activity"/>
    <property type="evidence" value="ECO:0007669"/>
    <property type="project" value="UniProtKB-KW"/>
</dbReference>
<dbReference type="Pfam" id="PF04230">
    <property type="entry name" value="PS_pyruv_trans"/>
    <property type="match status" value="1"/>
</dbReference>